<name>A0AAV2DY26_9ROSI</name>
<evidence type="ECO:0000256" key="1">
    <source>
        <dbReference type="SAM" id="MobiDB-lite"/>
    </source>
</evidence>
<dbReference type="AlphaFoldDB" id="A0AAV2DY26"/>
<evidence type="ECO:0000313" key="3">
    <source>
        <dbReference type="EMBL" id="CAL1378397.1"/>
    </source>
</evidence>
<evidence type="ECO:0000313" key="4">
    <source>
        <dbReference type="Proteomes" id="UP001497516"/>
    </source>
</evidence>
<gene>
    <name evidence="3" type="ORF">LTRI10_LOCUS19982</name>
</gene>
<reference evidence="3 4" key="1">
    <citation type="submission" date="2024-04" db="EMBL/GenBank/DDBJ databases">
        <authorList>
            <person name="Fracassetti M."/>
        </authorList>
    </citation>
    <scope>NUCLEOTIDE SEQUENCE [LARGE SCALE GENOMIC DNA]</scope>
</reference>
<protein>
    <submittedName>
        <fullName evidence="3">Uncharacterized protein</fullName>
    </submittedName>
</protein>
<keyword evidence="2" id="KW-0812">Transmembrane</keyword>
<feature type="region of interest" description="Disordered" evidence="1">
    <location>
        <begin position="37"/>
        <end position="65"/>
    </location>
</feature>
<keyword evidence="2" id="KW-1133">Transmembrane helix</keyword>
<accession>A0AAV2DY26</accession>
<proteinExistence type="predicted"/>
<dbReference type="EMBL" id="OZ034816">
    <property type="protein sequence ID" value="CAL1378397.1"/>
    <property type="molecule type" value="Genomic_DNA"/>
</dbReference>
<sequence length="277" mass="31204">MGSSLPSFLRHLRRLGQLLIAMVLSIFLACLNNQQRQRHRKSKKMGDQSDQDAEEMPKGASDSRSAAVCRRRMVAHIYGRLSIDDKNIVQRTKHRTVKRKFGVTLADCNLETAKRRRSVNAVAWSFKLPTMEELELEELVFKQTIMVSSSKMAIGNASPPSGSSDSVILVTSELFRRPEGEPPADDRTFTVNGYWQKDPPTRRLMVRRISPLDSVSENDGIFTIDSQIPISWLKCSVSRRYLLPQNRVGLGVPFGDLARLLFKKLAVGSQTRSLTST</sequence>
<organism evidence="3 4">
    <name type="scientific">Linum trigynum</name>
    <dbReference type="NCBI Taxonomy" id="586398"/>
    <lineage>
        <taxon>Eukaryota</taxon>
        <taxon>Viridiplantae</taxon>
        <taxon>Streptophyta</taxon>
        <taxon>Embryophyta</taxon>
        <taxon>Tracheophyta</taxon>
        <taxon>Spermatophyta</taxon>
        <taxon>Magnoliopsida</taxon>
        <taxon>eudicotyledons</taxon>
        <taxon>Gunneridae</taxon>
        <taxon>Pentapetalae</taxon>
        <taxon>rosids</taxon>
        <taxon>fabids</taxon>
        <taxon>Malpighiales</taxon>
        <taxon>Linaceae</taxon>
        <taxon>Linum</taxon>
    </lineage>
</organism>
<keyword evidence="4" id="KW-1185">Reference proteome</keyword>
<evidence type="ECO:0000256" key="2">
    <source>
        <dbReference type="SAM" id="Phobius"/>
    </source>
</evidence>
<dbReference type="Proteomes" id="UP001497516">
    <property type="component" value="Chromosome 3"/>
</dbReference>
<feature type="transmembrane region" description="Helical" evidence="2">
    <location>
        <begin position="15"/>
        <end position="33"/>
    </location>
</feature>
<keyword evidence="2" id="KW-0472">Membrane</keyword>